<evidence type="ECO:0000313" key="2">
    <source>
        <dbReference type="EMBL" id="MEC4723039.1"/>
    </source>
</evidence>
<sequence>MRQGAMQFLKKAGVLCSGMLLSAAAWAQTNFTMTYNGASPSGGECSSTYNIVGMEPTAPGKHPVFVYMVGTWENFTNASALEAVKRMAAKGYVAATVEYGNSAFGSCDVIGSKSKCIFDPDNAASAITQICSRKGADCRKGLVVGGFSQGSIMAVLAKNYDARVQAAYGLGTGVQYASTDLRQCMANGNHVLPADRLRIVNGEADEFMGGNQLTVRSQMQEVTGLNCGLTANGCVNPNGSGWHMVQQIRMSSGLADHCYMRSAGCASSEDTLQPAWQSGGEAWQLEDNLRWLTNFTGK</sequence>
<dbReference type="InterPro" id="IPR029058">
    <property type="entry name" value="AB_hydrolase_fold"/>
</dbReference>
<dbReference type="RefSeq" id="WP_326509663.1">
    <property type="nucleotide sequence ID" value="NZ_JAWIIV010000042.1"/>
</dbReference>
<evidence type="ECO:0000256" key="1">
    <source>
        <dbReference type="SAM" id="SignalP"/>
    </source>
</evidence>
<dbReference type="Proteomes" id="UP001352263">
    <property type="component" value="Unassembled WGS sequence"/>
</dbReference>
<gene>
    <name evidence="2" type="ORF">RY831_28160</name>
</gene>
<protein>
    <submittedName>
        <fullName evidence="2">Uncharacterized protein</fullName>
    </submittedName>
</protein>
<name>A0ABU6JH96_9BURK</name>
<comment type="caution">
    <text evidence="2">The sequence shown here is derived from an EMBL/GenBank/DDBJ whole genome shotgun (WGS) entry which is preliminary data.</text>
</comment>
<organism evidence="2 3">
    <name type="scientific">Noviherbaspirillum album</name>
    <dbReference type="NCBI Taxonomy" id="3080276"/>
    <lineage>
        <taxon>Bacteria</taxon>
        <taxon>Pseudomonadati</taxon>
        <taxon>Pseudomonadota</taxon>
        <taxon>Betaproteobacteria</taxon>
        <taxon>Burkholderiales</taxon>
        <taxon>Oxalobacteraceae</taxon>
        <taxon>Noviherbaspirillum</taxon>
    </lineage>
</organism>
<feature type="chain" id="PRO_5045097567" evidence="1">
    <location>
        <begin position="28"/>
        <end position="298"/>
    </location>
</feature>
<reference evidence="2 3" key="1">
    <citation type="submission" date="2023-10" db="EMBL/GenBank/DDBJ databases">
        <title>Noviherbaspirillum sp. CPCC 100848 genome assembly.</title>
        <authorList>
            <person name="Li X.Y."/>
            <person name="Fang X.M."/>
        </authorList>
    </citation>
    <scope>NUCLEOTIDE SEQUENCE [LARGE SCALE GENOMIC DNA]</scope>
    <source>
        <strain evidence="2 3">CPCC 100848</strain>
    </source>
</reference>
<dbReference type="SUPFAM" id="SSF53474">
    <property type="entry name" value="alpha/beta-Hydrolases"/>
    <property type="match status" value="1"/>
</dbReference>
<keyword evidence="1" id="KW-0732">Signal</keyword>
<dbReference type="Gene3D" id="3.40.50.1820">
    <property type="entry name" value="alpha/beta hydrolase"/>
    <property type="match status" value="1"/>
</dbReference>
<accession>A0ABU6JH96</accession>
<keyword evidence="3" id="KW-1185">Reference proteome</keyword>
<proteinExistence type="predicted"/>
<feature type="signal peptide" evidence="1">
    <location>
        <begin position="1"/>
        <end position="27"/>
    </location>
</feature>
<dbReference type="EMBL" id="JAWIIV010000042">
    <property type="protein sequence ID" value="MEC4723039.1"/>
    <property type="molecule type" value="Genomic_DNA"/>
</dbReference>
<evidence type="ECO:0000313" key="3">
    <source>
        <dbReference type="Proteomes" id="UP001352263"/>
    </source>
</evidence>